<evidence type="ECO:0000256" key="6">
    <source>
        <dbReference type="ARBA" id="ARBA00023139"/>
    </source>
</evidence>
<sequence length="565" mass="62393">MKLKNWALLVILGLLLAVLAACGGDDTEESGESAESAEGTEETAEEPAEEGEQVLNFINGDAIPSMDPSMATDEYGFQFIGSTMEGLYRLDENSEPVEGIATDHEVSDDGLTWTFNLREDATWSNGDPVTAHDFVYAWQRAVDPATGSEYGPYMMGGVIKNAVAVNSGEAELDELGVTAEDDYTLVVELENPTPYFESLTSFGTFMPLNEEFVEEQGDDFATSTDTLLFNGPYTLENWTSTANEWDLVKNESYWDADTVQLDRINHVVVKDPTTSVRLYEEGSVDRAGISSDLVDQYSTHEDYAVTPETSVFYLKLNQKRSDELANENVRHAIARAFDKDALVNEILNNGSIVANGLVPADFTPMPETGEDFREVSGDLMTYDVEAAQEYWETALEELGTDTVELELLGGDTETSKVMNEYIANQLSTNLPGLEVTLKNVPFEQRLDADTAQDYDIQVAGWGPDYLDPYTFLSLWVTDGGNNKMSYSNEEYDALLEEAQTTLATDNPARYENFLEAENILFEDAAIAPIYQSAMAQLISPKVEGVFVNPFGATYEYKWASVGSAE</sequence>
<evidence type="ECO:0000256" key="1">
    <source>
        <dbReference type="ARBA" id="ARBA00004193"/>
    </source>
</evidence>
<evidence type="ECO:0000256" key="2">
    <source>
        <dbReference type="ARBA" id="ARBA00005695"/>
    </source>
</evidence>
<accession>A0A495A1X3</accession>
<proteinExistence type="inferred from homology"/>
<dbReference type="Gene3D" id="3.40.190.10">
    <property type="entry name" value="Periplasmic binding protein-like II"/>
    <property type="match status" value="1"/>
</dbReference>
<comment type="subcellular location">
    <subcellularLocation>
        <location evidence="1">Cell membrane</location>
        <topology evidence="1">Lipid-anchor</topology>
    </subcellularLocation>
</comment>
<dbReference type="PANTHER" id="PTHR30290:SF10">
    <property type="entry name" value="PERIPLASMIC OLIGOPEPTIDE-BINDING PROTEIN-RELATED"/>
    <property type="match status" value="1"/>
</dbReference>
<keyword evidence="5" id="KW-0571">Peptide transport</keyword>
<comment type="caution">
    <text evidence="11">The sequence shown here is derived from an EMBL/GenBank/DDBJ whole genome shotgun (WGS) entry which is preliminary data.</text>
</comment>
<keyword evidence="6" id="KW-0564">Palmitate</keyword>
<evidence type="ECO:0000256" key="7">
    <source>
        <dbReference type="ARBA" id="ARBA00023288"/>
    </source>
</evidence>
<gene>
    <name evidence="11" type="ORF">D8M06_09530</name>
</gene>
<evidence type="ECO:0000256" key="8">
    <source>
        <dbReference type="SAM" id="MobiDB-lite"/>
    </source>
</evidence>
<dbReference type="GO" id="GO:0043190">
    <property type="term" value="C:ATP-binding cassette (ABC) transporter complex"/>
    <property type="evidence" value="ECO:0007669"/>
    <property type="project" value="InterPro"/>
</dbReference>
<dbReference type="OrthoDB" id="9801912at2"/>
<feature type="compositionally biased region" description="Acidic residues" evidence="8">
    <location>
        <begin position="38"/>
        <end position="50"/>
    </location>
</feature>
<name>A0A495A1X3_9BACI</name>
<evidence type="ECO:0000259" key="10">
    <source>
        <dbReference type="Pfam" id="PF00496"/>
    </source>
</evidence>
<dbReference type="Gene3D" id="3.10.105.10">
    <property type="entry name" value="Dipeptide-binding Protein, Domain 3"/>
    <property type="match status" value="1"/>
</dbReference>
<feature type="signal peptide" evidence="9">
    <location>
        <begin position="1"/>
        <end position="20"/>
    </location>
</feature>
<feature type="domain" description="Solute-binding protein family 5" evidence="10">
    <location>
        <begin position="95"/>
        <end position="482"/>
    </location>
</feature>
<evidence type="ECO:0000256" key="5">
    <source>
        <dbReference type="ARBA" id="ARBA00022856"/>
    </source>
</evidence>
<keyword evidence="12" id="KW-1185">Reference proteome</keyword>
<evidence type="ECO:0000256" key="4">
    <source>
        <dbReference type="ARBA" id="ARBA00022729"/>
    </source>
</evidence>
<keyword evidence="4 9" id="KW-0732">Signal</keyword>
<reference evidence="11 12" key="1">
    <citation type="journal article" date="2016" name="Int. J. Syst. Evol. Microbiol.">
        <title>Oceanobacillus halophilus sp. nov., a novel moderately halophilic bacterium from a hypersaline lake.</title>
        <authorList>
            <person name="Amoozegar M.A."/>
            <person name="Bagheri M."/>
            <person name="Makhdoumi A."/>
            <person name="Nikou M.M."/>
            <person name="Fazeli S.A.S."/>
            <person name="Schumann P."/>
            <person name="Sproer C."/>
            <person name="Sanchez-Porro C."/>
            <person name="Ventosa A."/>
        </authorList>
    </citation>
    <scope>NUCLEOTIDE SEQUENCE [LARGE SCALE GENOMIC DNA]</scope>
    <source>
        <strain evidence="11 12">DSM 23996</strain>
    </source>
</reference>
<dbReference type="FunFam" id="3.10.105.10:FF:000001">
    <property type="entry name" value="Oligopeptide ABC transporter, oligopeptide-binding protein"/>
    <property type="match status" value="1"/>
</dbReference>
<feature type="region of interest" description="Disordered" evidence="8">
    <location>
        <begin position="25"/>
        <end position="50"/>
    </location>
</feature>
<feature type="chain" id="PRO_5039210518" evidence="9">
    <location>
        <begin position="21"/>
        <end position="565"/>
    </location>
</feature>
<organism evidence="11 12">
    <name type="scientific">Oceanobacillus halophilus</name>
    <dbReference type="NCBI Taxonomy" id="930130"/>
    <lineage>
        <taxon>Bacteria</taxon>
        <taxon>Bacillati</taxon>
        <taxon>Bacillota</taxon>
        <taxon>Bacilli</taxon>
        <taxon>Bacillales</taxon>
        <taxon>Bacillaceae</taxon>
        <taxon>Oceanobacillus</taxon>
    </lineage>
</organism>
<keyword evidence="7" id="KW-0449">Lipoprotein</keyword>
<dbReference type="PANTHER" id="PTHR30290">
    <property type="entry name" value="PERIPLASMIC BINDING COMPONENT OF ABC TRANSPORTER"/>
    <property type="match status" value="1"/>
</dbReference>
<dbReference type="InterPro" id="IPR039424">
    <property type="entry name" value="SBP_5"/>
</dbReference>
<evidence type="ECO:0000313" key="11">
    <source>
        <dbReference type="EMBL" id="RKQ33441.1"/>
    </source>
</evidence>
<dbReference type="PIRSF" id="PIRSF002741">
    <property type="entry name" value="MppA"/>
    <property type="match status" value="1"/>
</dbReference>
<dbReference type="InterPro" id="IPR030678">
    <property type="entry name" value="Peptide/Ni-bd"/>
</dbReference>
<protein>
    <submittedName>
        <fullName evidence="11">Peptide ABC transporter substrate-binding protein</fullName>
    </submittedName>
</protein>
<keyword evidence="3" id="KW-0813">Transport</keyword>
<dbReference type="CDD" id="cd08504">
    <property type="entry name" value="PBP2_OppA"/>
    <property type="match status" value="1"/>
</dbReference>
<dbReference type="EMBL" id="RBZP01000006">
    <property type="protein sequence ID" value="RKQ33441.1"/>
    <property type="molecule type" value="Genomic_DNA"/>
</dbReference>
<dbReference type="SUPFAM" id="SSF53850">
    <property type="entry name" value="Periplasmic binding protein-like II"/>
    <property type="match status" value="1"/>
</dbReference>
<dbReference type="InterPro" id="IPR000914">
    <property type="entry name" value="SBP_5_dom"/>
</dbReference>
<dbReference type="AlphaFoldDB" id="A0A495A1X3"/>
<comment type="similarity">
    <text evidence="2">Belongs to the bacterial solute-binding protein 5 family.</text>
</comment>
<dbReference type="RefSeq" id="WP_121204172.1">
    <property type="nucleotide sequence ID" value="NZ_RBZP01000006.1"/>
</dbReference>
<evidence type="ECO:0000313" key="12">
    <source>
        <dbReference type="Proteomes" id="UP000269301"/>
    </source>
</evidence>
<keyword evidence="5" id="KW-0653">Protein transport</keyword>
<dbReference type="FunFam" id="3.90.76.10:FF:000001">
    <property type="entry name" value="Oligopeptide ABC transporter substrate-binding protein"/>
    <property type="match status" value="1"/>
</dbReference>
<dbReference type="Proteomes" id="UP000269301">
    <property type="component" value="Unassembled WGS sequence"/>
</dbReference>
<dbReference type="GO" id="GO:0015833">
    <property type="term" value="P:peptide transport"/>
    <property type="evidence" value="ECO:0007669"/>
    <property type="project" value="UniProtKB-KW"/>
</dbReference>
<dbReference type="GO" id="GO:0030288">
    <property type="term" value="C:outer membrane-bounded periplasmic space"/>
    <property type="evidence" value="ECO:0007669"/>
    <property type="project" value="UniProtKB-ARBA"/>
</dbReference>
<dbReference type="Gene3D" id="3.90.76.10">
    <property type="entry name" value="Dipeptide-binding Protein, Domain 1"/>
    <property type="match status" value="1"/>
</dbReference>
<dbReference type="GO" id="GO:1904680">
    <property type="term" value="F:peptide transmembrane transporter activity"/>
    <property type="evidence" value="ECO:0007669"/>
    <property type="project" value="TreeGrafter"/>
</dbReference>
<dbReference type="PROSITE" id="PS51257">
    <property type="entry name" value="PROKAR_LIPOPROTEIN"/>
    <property type="match status" value="1"/>
</dbReference>
<evidence type="ECO:0000256" key="3">
    <source>
        <dbReference type="ARBA" id="ARBA00022448"/>
    </source>
</evidence>
<dbReference type="Pfam" id="PF00496">
    <property type="entry name" value="SBP_bac_5"/>
    <property type="match status" value="1"/>
</dbReference>
<evidence type="ECO:0000256" key="9">
    <source>
        <dbReference type="SAM" id="SignalP"/>
    </source>
</evidence>